<proteinExistence type="predicted"/>
<dbReference type="RefSeq" id="XP_065986281.1">
    <property type="nucleotide sequence ID" value="XM_066130242.1"/>
</dbReference>
<evidence type="ECO:0000313" key="3">
    <source>
        <dbReference type="Proteomes" id="UP000510686"/>
    </source>
</evidence>
<evidence type="ECO:0000256" key="1">
    <source>
        <dbReference type="SAM" id="MobiDB-lite"/>
    </source>
</evidence>
<feature type="region of interest" description="Disordered" evidence="1">
    <location>
        <begin position="1"/>
        <end position="22"/>
    </location>
</feature>
<organism evidence="2 3">
    <name type="scientific">Metarhizium brunneum</name>
    <dbReference type="NCBI Taxonomy" id="500148"/>
    <lineage>
        <taxon>Eukaryota</taxon>
        <taxon>Fungi</taxon>
        <taxon>Dikarya</taxon>
        <taxon>Ascomycota</taxon>
        <taxon>Pezizomycotina</taxon>
        <taxon>Sordariomycetes</taxon>
        <taxon>Hypocreomycetidae</taxon>
        <taxon>Hypocreales</taxon>
        <taxon>Clavicipitaceae</taxon>
        <taxon>Metarhizium</taxon>
    </lineage>
</organism>
<accession>A0A7D5Z5F2</accession>
<evidence type="ECO:0000313" key="2">
    <source>
        <dbReference type="EMBL" id="QLI67009.1"/>
    </source>
</evidence>
<protein>
    <submittedName>
        <fullName evidence="2">Uncharacterized protein</fullName>
    </submittedName>
</protein>
<keyword evidence="3" id="KW-1185">Reference proteome</keyword>
<name>A0A7D5Z5F2_9HYPO</name>
<dbReference type="EMBL" id="CP058933">
    <property type="protein sequence ID" value="QLI67009.1"/>
    <property type="molecule type" value="Genomic_DNA"/>
</dbReference>
<gene>
    <name evidence="2" type="ORF">G6M90_00g038750</name>
</gene>
<dbReference type="KEGG" id="mbrn:90967655"/>
<sequence>MAGHSLQHTHTDAIAEQRYRPGPKDLDSGMMAHEAYLLRIVVHRDGRIPLIASWSGLYEWAQLDRRVNMTRDWVWEALNKLLCLVMIL</sequence>
<feature type="compositionally biased region" description="Basic and acidic residues" evidence="1">
    <location>
        <begin position="9"/>
        <end position="22"/>
    </location>
</feature>
<dbReference type="AlphaFoldDB" id="A0A7D5Z5F2"/>
<dbReference type="Proteomes" id="UP000510686">
    <property type="component" value="Chromosome 2"/>
</dbReference>
<reference evidence="2 3" key="1">
    <citation type="submission" date="2020-07" db="EMBL/GenBank/DDBJ databases">
        <title>Telomere length de novo assembly of all 7 chromosomes of the fungus, Metarhizium brunneum, using a novel assembly pipeline.</title>
        <authorList>
            <person name="Saud z."/>
            <person name="Kortsinoglou A."/>
            <person name="Kouvelis V.N."/>
            <person name="Butt T.M."/>
        </authorList>
    </citation>
    <scope>NUCLEOTIDE SEQUENCE [LARGE SCALE GENOMIC DNA]</scope>
    <source>
        <strain evidence="2 3">4556</strain>
    </source>
</reference>
<dbReference type="GeneID" id="90967655"/>